<sequence length="148" mass="16429">MAATCGNTVNVRTTTRNSERNAGNKYSHCDSTKDYEECVSYYAVMCNAGQIRTESLYGLQILEWLIPNARPAAFGLILKRYSFTDSSTASVLRYLFGTAYLKLQAQNDPLRKMCTVGNSATVYLKSLASCTYPLSIVCSIRKIVCMCV</sequence>
<comment type="caution">
    <text evidence="1">The sequence shown here is derived from an EMBL/GenBank/DDBJ whole genome shotgun (WGS) entry which is preliminary data.</text>
</comment>
<dbReference type="AlphaFoldDB" id="A0AAV4N7N8"/>
<dbReference type="Proteomes" id="UP001054945">
    <property type="component" value="Unassembled WGS sequence"/>
</dbReference>
<reference evidence="1 2" key="1">
    <citation type="submission" date="2021-06" db="EMBL/GenBank/DDBJ databases">
        <title>Caerostris extrusa draft genome.</title>
        <authorList>
            <person name="Kono N."/>
            <person name="Arakawa K."/>
        </authorList>
    </citation>
    <scope>NUCLEOTIDE SEQUENCE [LARGE SCALE GENOMIC DNA]</scope>
</reference>
<proteinExistence type="predicted"/>
<name>A0AAV4N7N8_CAEEX</name>
<gene>
    <name evidence="1" type="ORF">CEXT_621941</name>
</gene>
<evidence type="ECO:0000313" key="2">
    <source>
        <dbReference type="Proteomes" id="UP001054945"/>
    </source>
</evidence>
<protein>
    <submittedName>
        <fullName evidence="1">Uncharacterized protein</fullName>
    </submittedName>
</protein>
<accession>A0AAV4N7N8</accession>
<organism evidence="1 2">
    <name type="scientific">Caerostris extrusa</name>
    <name type="common">Bark spider</name>
    <name type="synonym">Caerostris bankana</name>
    <dbReference type="NCBI Taxonomy" id="172846"/>
    <lineage>
        <taxon>Eukaryota</taxon>
        <taxon>Metazoa</taxon>
        <taxon>Ecdysozoa</taxon>
        <taxon>Arthropoda</taxon>
        <taxon>Chelicerata</taxon>
        <taxon>Arachnida</taxon>
        <taxon>Araneae</taxon>
        <taxon>Araneomorphae</taxon>
        <taxon>Entelegynae</taxon>
        <taxon>Araneoidea</taxon>
        <taxon>Araneidae</taxon>
        <taxon>Caerostris</taxon>
    </lineage>
</organism>
<dbReference type="EMBL" id="BPLR01003055">
    <property type="protein sequence ID" value="GIX80717.1"/>
    <property type="molecule type" value="Genomic_DNA"/>
</dbReference>
<keyword evidence="2" id="KW-1185">Reference proteome</keyword>
<evidence type="ECO:0000313" key="1">
    <source>
        <dbReference type="EMBL" id="GIX80717.1"/>
    </source>
</evidence>